<proteinExistence type="predicted"/>
<evidence type="ECO:0008006" key="3">
    <source>
        <dbReference type="Google" id="ProtNLM"/>
    </source>
</evidence>
<evidence type="ECO:0000313" key="1">
    <source>
        <dbReference type="EMBL" id="ELI8101751.1"/>
    </source>
</evidence>
<dbReference type="Proteomes" id="UP001182355">
    <property type="component" value="Unassembled WGS sequence"/>
</dbReference>
<protein>
    <recommendedName>
        <fullName evidence="3">Glycosyltransferase</fullName>
    </recommendedName>
</protein>
<dbReference type="AlphaFoldDB" id="A0AAD2Z496"/>
<gene>
    <name evidence="1" type="ORF">RSF11_001446</name>
</gene>
<evidence type="ECO:0000313" key="2">
    <source>
        <dbReference type="Proteomes" id="UP001182355"/>
    </source>
</evidence>
<organism evidence="1 2">
    <name type="scientific">Yersinia enterocolitica</name>
    <dbReference type="NCBI Taxonomy" id="630"/>
    <lineage>
        <taxon>Bacteria</taxon>
        <taxon>Pseudomonadati</taxon>
        <taxon>Pseudomonadota</taxon>
        <taxon>Gammaproteobacteria</taxon>
        <taxon>Enterobacterales</taxon>
        <taxon>Yersiniaceae</taxon>
        <taxon>Yersinia</taxon>
    </lineage>
</organism>
<accession>A0AAD2Z496</accession>
<dbReference type="RefSeq" id="WP_050321692.1">
    <property type="nucleotide sequence ID" value="NZ_CTRB01000003.1"/>
</dbReference>
<dbReference type="EMBL" id="ABNAVX010000006">
    <property type="protein sequence ID" value="ELI8101751.1"/>
    <property type="molecule type" value="Genomic_DNA"/>
</dbReference>
<reference evidence="1" key="1">
    <citation type="submission" date="2023-02" db="EMBL/GenBank/DDBJ databases">
        <authorList>
            <person name="Ashton P.M."/>
            <person name="Dallman T."/>
            <person name="Nair S."/>
            <person name="De Pinna E."/>
            <person name="Peters T."/>
            <person name="Grant K."/>
        </authorList>
    </citation>
    <scope>NUCLEOTIDE SEQUENCE</scope>
    <source>
        <strain evidence="1">01103883</strain>
    </source>
</reference>
<comment type="caution">
    <text evidence="1">The sequence shown here is derived from an EMBL/GenBank/DDBJ whole genome shotgun (WGS) entry which is preliminary data.</text>
</comment>
<sequence>MIPSFSDPLNTFATGVVFLKSILFRENIVSKNTCSKLYLFTRLFSKNKDERVVFIPIEYKCLLAKKGDLIILPDDSLRSIKSIAKVRLINRSYLKYIYQVYRYIITYAMIYSLRRCVLYTVSKDDEASLKSRFPKNNIKYLPHPIQARYNSGVICCFTSNIKTIGFINLQSHYSVDAAEFLSNSDFVELKNKTIIFHGSACKNWFQKANELYDGADFIEKIFVEDFDALFDSLDLVVMPLEAGAGVKNILLNSVYKNKLVFGTKEAFSGIPEHLAKPFIINKIGDVNEKLKIIISLANDFFELRKYILEHHTVENFKFALCE</sequence>
<name>A0AAD2Z496_YEREN</name>